<dbReference type="SUPFAM" id="SSF48264">
    <property type="entry name" value="Cytochrome P450"/>
    <property type="match status" value="1"/>
</dbReference>
<dbReference type="GO" id="GO:0005506">
    <property type="term" value="F:iron ion binding"/>
    <property type="evidence" value="ECO:0007669"/>
    <property type="project" value="InterPro"/>
</dbReference>
<organism evidence="2 3">
    <name type="scientific">Streptomyces violaceusniger</name>
    <dbReference type="NCBI Taxonomy" id="68280"/>
    <lineage>
        <taxon>Bacteria</taxon>
        <taxon>Bacillati</taxon>
        <taxon>Actinomycetota</taxon>
        <taxon>Actinomycetes</taxon>
        <taxon>Kitasatosporales</taxon>
        <taxon>Streptomycetaceae</taxon>
        <taxon>Streptomyces</taxon>
        <taxon>Streptomyces violaceusniger group</taxon>
    </lineage>
</organism>
<feature type="region of interest" description="Disordered" evidence="1">
    <location>
        <begin position="95"/>
        <end position="186"/>
    </location>
</feature>
<evidence type="ECO:0000256" key="1">
    <source>
        <dbReference type="SAM" id="MobiDB-lite"/>
    </source>
</evidence>
<dbReference type="GO" id="GO:0016705">
    <property type="term" value="F:oxidoreductase activity, acting on paired donors, with incorporation or reduction of molecular oxygen"/>
    <property type="evidence" value="ECO:0007669"/>
    <property type="project" value="InterPro"/>
</dbReference>
<dbReference type="Proteomes" id="UP000053413">
    <property type="component" value="Unassembled WGS sequence"/>
</dbReference>
<name>A0A0X3VR21_STRVO</name>
<feature type="compositionally biased region" description="Basic and acidic residues" evidence="1">
    <location>
        <begin position="168"/>
        <end position="178"/>
    </location>
</feature>
<protein>
    <recommendedName>
        <fullName evidence="4">Cytochrome P450</fullName>
    </recommendedName>
</protein>
<dbReference type="OrthoDB" id="4746309at2"/>
<evidence type="ECO:0008006" key="4">
    <source>
        <dbReference type="Google" id="ProtNLM"/>
    </source>
</evidence>
<dbReference type="InterPro" id="IPR002401">
    <property type="entry name" value="Cyt_P450_E_grp-I"/>
</dbReference>
<sequence>MHLPGPRLVCHVLGGEDTEGTSPAEPDLLTPLLHSVDDDGHEMDLGHLHHEVLNICVGVFETTTNALSWAFCLLARHPEAEARVHEEVDRVLGGRVPTFDDLPRTSHPNASRGGPSTPTSPSAAADASASASTSPSPNSSPPGKPVGSDLRRGKKSLLVVAALTSNRPEARRLDEPYRPDAGPLTEDGIREVAHLIERAGGARGGRSTGHGPGCA</sequence>
<dbReference type="Gene3D" id="1.10.600.10">
    <property type="entry name" value="Farnesyl Diphosphate Synthase"/>
    <property type="match status" value="1"/>
</dbReference>
<dbReference type="InterPro" id="IPR036396">
    <property type="entry name" value="Cyt_P450_sf"/>
</dbReference>
<dbReference type="Pfam" id="PF00067">
    <property type="entry name" value="p450"/>
    <property type="match status" value="1"/>
</dbReference>
<proteinExistence type="predicted"/>
<evidence type="ECO:0000313" key="3">
    <source>
        <dbReference type="Proteomes" id="UP000053413"/>
    </source>
</evidence>
<dbReference type="InterPro" id="IPR008949">
    <property type="entry name" value="Isoprenoid_synthase_dom_sf"/>
</dbReference>
<dbReference type="InterPro" id="IPR001128">
    <property type="entry name" value="Cyt_P450"/>
</dbReference>
<accession>A0A0X3VR21</accession>
<gene>
    <name evidence="2" type="ORF">ADL28_33475</name>
</gene>
<reference evidence="3" key="1">
    <citation type="submission" date="2015-10" db="EMBL/GenBank/DDBJ databases">
        <authorList>
            <person name="Ju K.-S."/>
            <person name="Doroghazi J.R."/>
            <person name="Metcalf W.W."/>
        </authorList>
    </citation>
    <scope>NUCLEOTIDE SEQUENCE [LARGE SCALE GENOMIC DNA]</scope>
    <source>
        <strain evidence="3">NRRL F-8817</strain>
    </source>
</reference>
<evidence type="ECO:0000313" key="2">
    <source>
        <dbReference type="EMBL" id="KUL47211.1"/>
    </source>
</evidence>
<dbReference type="GO" id="GO:0020037">
    <property type="term" value="F:heme binding"/>
    <property type="evidence" value="ECO:0007669"/>
    <property type="project" value="InterPro"/>
</dbReference>
<dbReference type="EMBL" id="LLZJ01000389">
    <property type="protein sequence ID" value="KUL47211.1"/>
    <property type="molecule type" value="Genomic_DNA"/>
</dbReference>
<dbReference type="PRINTS" id="PR00463">
    <property type="entry name" value="EP450I"/>
</dbReference>
<dbReference type="GO" id="GO:0004497">
    <property type="term" value="F:monooxygenase activity"/>
    <property type="evidence" value="ECO:0007669"/>
    <property type="project" value="InterPro"/>
</dbReference>
<dbReference type="AlphaFoldDB" id="A0A0X3VR21"/>
<comment type="caution">
    <text evidence="2">The sequence shown here is derived from an EMBL/GenBank/DDBJ whole genome shotgun (WGS) entry which is preliminary data.</text>
</comment>
<dbReference type="Gene3D" id="1.10.630.10">
    <property type="entry name" value="Cytochrome P450"/>
    <property type="match status" value="1"/>
</dbReference>
<feature type="compositionally biased region" description="Low complexity" evidence="1">
    <location>
        <begin position="110"/>
        <end position="137"/>
    </location>
</feature>